<keyword evidence="5" id="KW-1185">Reference proteome</keyword>
<feature type="domain" description="Terminase large subunit-like endonuclease" evidence="2">
    <location>
        <begin position="278"/>
        <end position="565"/>
    </location>
</feature>
<accession>S5XXD3</accession>
<dbReference type="HOGENOM" id="CLU_026632_6_2_5"/>
<dbReference type="Pfam" id="PF20441">
    <property type="entry name" value="TerL_nuclease"/>
    <property type="match status" value="1"/>
</dbReference>
<dbReference type="EMBL" id="CP006650">
    <property type="protein sequence ID" value="AGT09972.1"/>
    <property type="molecule type" value="Genomic_DNA"/>
</dbReference>
<proteinExistence type="predicted"/>
<sequence length="588" mass="65153">MADGAASIAWSCTDRAVAYADLVVSGDLPSCRKVIQACQRFLDDLDRQCTSDFPYVFDPDAAEHMAAFIEAMPHIKGRWAARRELVRLDDWQCFLIANIAGWVHATTGMRRFKTAYVEVPRKQGKSTLLSAMGLYFLIVDGEPGAEVYSAASSSDQARIVFESARNMILRAEVEGKPAVEALGLTVEQHRIKTTDEAAVFRPVAAQTKSQDGKNPHCAIVDELHEHQNRDVWDSMDSALGAREQPLLIAITTAGSNTAGVCYEQRTYLTRILNRTQVDEEYFGLIYEADEGDDPGDPLTWAKANPGLGRAKSLEYMQRQWTKASASPVAMGEFLRKHLDIWTSVGASALDLTRWRAAFDPALSIADFAGEPCFVGIDLATRQDFADVVVVFLRGRKLYAFARHFLNRAVIEAPGNEQLLAWAEEGRILTTPEAGELDLNMVQAYVLALIGVASDEFDFPLLNLNVQQVIYDPQFAHQMVATFEAKGLTCIELQTKAKNMHEPFNRLISAVDDGRLVTDGDPVLEWMAGNVLQKRVLGGDYIFPTRANPEDKIDGVVALINALWAIEYPDEEETVVSPWDDPEFSLVGP</sequence>
<evidence type="ECO:0000259" key="2">
    <source>
        <dbReference type="Pfam" id="PF20441"/>
    </source>
</evidence>
<protein>
    <submittedName>
        <fullName evidence="3">Phage terminase large subunit</fullName>
    </submittedName>
    <submittedName>
        <fullName evidence="4">Phage terminase, large subunit</fullName>
    </submittedName>
</protein>
<dbReference type="InterPro" id="IPR046461">
    <property type="entry name" value="TerL_ATPase"/>
</dbReference>
<dbReference type="KEGG" id="pami:JCM7686_2927"/>
<dbReference type="InterPro" id="IPR027417">
    <property type="entry name" value="P-loop_NTPase"/>
</dbReference>
<dbReference type="GO" id="GO:0004519">
    <property type="term" value="F:endonuclease activity"/>
    <property type="evidence" value="ECO:0007669"/>
    <property type="project" value="InterPro"/>
</dbReference>
<dbReference type="InterPro" id="IPR046462">
    <property type="entry name" value="TerL_nuclease"/>
</dbReference>
<name>S5XXD3_PARAH</name>
<dbReference type="Pfam" id="PF03354">
    <property type="entry name" value="TerL_ATPase"/>
    <property type="match status" value="1"/>
</dbReference>
<dbReference type="Proteomes" id="UP000015480">
    <property type="component" value="Chromosome"/>
</dbReference>
<dbReference type="AlphaFoldDB" id="S5XXD3"/>
<organism evidence="3 5">
    <name type="scientific">Paracoccus aminophilus JCM 7686</name>
    <dbReference type="NCBI Taxonomy" id="1367847"/>
    <lineage>
        <taxon>Bacteria</taxon>
        <taxon>Pseudomonadati</taxon>
        <taxon>Pseudomonadota</taxon>
        <taxon>Alphaproteobacteria</taxon>
        <taxon>Rhodobacterales</taxon>
        <taxon>Paracoccaceae</taxon>
        <taxon>Paracoccus</taxon>
    </lineage>
</organism>
<feature type="domain" description="Terminase large subunit-like ATPase" evidence="1">
    <location>
        <begin position="90"/>
        <end position="269"/>
    </location>
</feature>
<dbReference type="InterPro" id="IPR005021">
    <property type="entry name" value="Terminase_largesu-like"/>
</dbReference>
<dbReference type="EMBL" id="CP006650">
    <property type="protein sequence ID" value="AGT10566.1"/>
    <property type="molecule type" value="Genomic_DNA"/>
</dbReference>
<evidence type="ECO:0000313" key="5">
    <source>
        <dbReference type="Proteomes" id="UP000015480"/>
    </source>
</evidence>
<dbReference type="PANTHER" id="PTHR41287:SF1">
    <property type="entry name" value="PROTEIN YMFN"/>
    <property type="match status" value="1"/>
</dbReference>
<reference evidence="3 5" key="1">
    <citation type="journal article" date="2014" name="BMC Genomics">
        <title>Architecture and functions of a multipartite genome of the methylotrophic bacterium Paracoccus aminophilus JCM 7686, containing primary and secondary chromids.</title>
        <authorList>
            <person name="Dziewit L."/>
            <person name="Czarnecki J."/>
            <person name="Wibberg D."/>
            <person name="Radlinska M."/>
            <person name="Mrozek P."/>
            <person name="Szymczak M."/>
            <person name="Schluter A."/>
            <person name="Puhler A."/>
            <person name="Bartosik D."/>
        </authorList>
    </citation>
    <scope>NUCLEOTIDE SEQUENCE [LARGE SCALE GENOMIC DNA]</scope>
    <source>
        <strain evidence="3">JCM 7686</strain>
    </source>
</reference>
<evidence type="ECO:0000313" key="3">
    <source>
        <dbReference type="EMBL" id="AGT09972.1"/>
    </source>
</evidence>
<dbReference type="STRING" id="1367847.JCM7686_2248"/>
<dbReference type="eggNOG" id="COG4626">
    <property type="taxonomic scope" value="Bacteria"/>
</dbReference>
<dbReference type="Gene3D" id="3.40.50.300">
    <property type="entry name" value="P-loop containing nucleotide triphosphate hydrolases"/>
    <property type="match status" value="1"/>
</dbReference>
<dbReference type="PANTHER" id="PTHR41287">
    <property type="match status" value="1"/>
</dbReference>
<gene>
    <name evidence="4" type="ORF">JCM7686_2248</name>
    <name evidence="3" type="ORF">JCM7686_2927</name>
</gene>
<evidence type="ECO:0000313" key="4">
    <source>
        <dbReference type="EMBL" id="AGT10566.1"/>
    </source>
</evidence>
<dbReference type="PATRIC" id="fig|1367847.3.peg.2241"/>
<evidence type="ECO:0000259" key="1">
    <source>
        <dbReference type="Pfam" id="PF03354"/>
    </source>
</evidence>
<dbReference type="KEGG" id="pami:JCM7686_2248"/>